<protein>
    <recommendedName>
        <fullName evidence="17">CFEM domain-containing protein</fullName>
    </recommendedName>
</protein>
<keyword evidence="9 16" id="KW-0732">Signal</keyword>
<evidence type="ECO:0000256" key="5">
    <source>
        <dbReference type="ARBA" id="ARBA00022525"/>
    </source>
</evidence>
<keyword evidence="6 15" id="KW-0349">Heme</keyword>
<accession>A0A1Y2A6C2</accession>
<evidence type="ECO:0000256" key="8">
    <source>
        <dbReference type="ARBA" id="ARBA00022723"/>
    </source>
</evidence>
<dbReference type="InterPro" id="IPR008427">
    <property type="entry name" value="Extracellular_membr_CFEM_dom"/>
</dbReference>
<feature type="signal peptide" evidence="16">
    <location>
        <begin position="1"/>
        <end position="19"/>
    </location>
</feature>
<evidence type="ECO:0000256" key="14">
    <source>
        <dbReference type="ARBA" id="ARBA00023288"/>
    </source>
</evidence>
<keyword evidence="13" id="KW-0325">Glycoprotein</keyword>
<feature type="binding site" description="axial binding residue" evidence="15">
    <location>
        <position position="46"/>
    </location>
    <ligand>
        <name>heme</name>
        <dbReference type="ChEBI" id="CHEBI:30413"/>
    </ligand>
    <ligandPart>
        <name>Fe</name>
        <dbReference type="ChEBI" id="CHEBI:18248"/>
    </ligandPart>
</feature>
<comment type="subcellular location">
    <subcellularLocation>
        <location evidence="1">Cell membrane</location>
        <topology evidence="1">Lipid-anchor</topology>
        <topology evidence="1">GPI-anchor</topology>
    </subcellularLocation>
    <subcellularLocation>
        <location evidence="2">Secreted</location>
    </subcellularLocation>
</comment>
<evidence type="ECO:0000256" key="9">
    <source>
        <dbReference type="ARBA" id="ARBA00022729"/>
    </source>
</evidence>
<dbReference type="EMBL" id="MCFA01000010">
    <property type="protein sequence ID" value="ORY17847.1"/>
    <property type="molecule type" value="Genomic_DNA"/>
</dbReference>
<feature type="domain" description="CFEM" evidence="17">
    <location>
        <begin position="1"/>
        <end position="111"/>
    </location>
</feature>
<evidence type="ECO:0000256" key="7">
    <source>
        <dbReference type="ARBA" id="ARBA00022622"/>
    </source>
</evidence>
<dbReference type="SMART" id="SM00747">
    <property type="entry name" value="CFEM"/>
    <property type="match status" value="1"/>
</dbReference>
<evidence type="ECO:0000256" key="13">
    <source>
        <dbReference type="ARBA" id="ARBA00023180"/>
    </source>
</evidence>
<dbReference type="GO" id="GO:0098552">
    <property type="term" value="C:side of membrane"/>
    <property type="evidence" value="ECO:0007669"/>
    <property type="project" value="UniProtKB-KW"/>
</dbReference>
<keyword evidence="8 15" id="KW-0479">Metal-binding</keyword>
<dbReference type="PANTHER" id="PTHR37928:SF2">
    <property type="entry name" value="GPI ANCHORED CFEM DOMAIN PROTEIN (AFU_ORTHOLOGUE AFUA_6G10580)"/>
    <property type="match status" value="1"/>
</dbReference>
<gene>
    <name evidence="18" type="ORF">BCR34DRAFT_596715</name>
</gene>
<evidence type="ECO:0000256" key="6">
    <source>
        <dbReference type="ARBA" id="ARBA00022617"/>
    </source>
</evidence>
<dbReference type="AlphaFoldDB" id="A0A1Y2A6C2"/>
<evidence type="ECO:0000259" key="17">
    <source>
        <dbReference type="PROSITE" id="PS52012"/>
    </source>
</evidence>
<keyword evidence="11" id="KW-0472">Membrane</keyword>
<evidence type="ECO:0000256" key="1">
    <source>
        <dbReference type="ARBA" id="ARBA00004609"/>
    </source>
</evidence>
<dbReference type="OrthoDB" id="3065412at2759"/>
<dbReference type="GO" id="GO:0005576">
    <property type="term" value="C:extracellular region"/>
    <property type="evidence" value="ECO:0007669"/>
    <property type="project" value="UniProtKB-SubCell"/>
</dbReference>
<keyword evidence="10 15" id="KW-0408">Iron</keyword>
<keyword evidence="5" id="KW-0964">Secreted</keyword>
<evidence type="ECO:0000313" key="19">
    <source>
        <dbReference type="Proteomes" id="UP000193144"/>
    </source>
</evidence>
<dbReference type="Pfam" id="PF05730">
    <property type="entry name" value="CFEM"/>
    <property type="match status" value="1"/>
</dbReference>
<keyword evidence="19" id="KW-1185">Reference proteome</keyword>
<evidence type="ECO:0000256" key="11">
    <source>
        <dbReference type="ARBA" id="ARBA00023136"/>
    </source>
</evidence>
<keyword evidence="7" id="KW-0336">GPI-anchor</keyword>
<sequence length="164" mass="15538">MKFTSSVLALAASFAVVSAQSLGDIPSCAITCFAAAVPAAGCGLTDTKCQCTTGQQKITESVAACVPSKCSAEDQAKLIPAVEKLCAAAGVTLTNIPTAAASTSGSVASSLASNAASRTASMATGTTAPSSTGTGAAQSTGAASSNTVAIGGLFAVGLAALVGL</sequence>
<feature type="chain" id="PRO_5012643774" description="CFEM domain-containing protein" evidence="16">
    <location>
        <begin position="20"/>
        <end position="164"/>
    </location>
</feature>
<comment type="caution">
    <text evidence="15">Lacks conserved residue(s) required for the propagation of feature annotation.</text>
</comment>
<organism evidence="18 19">
    <name type="scientific">Clohesyomyces aquaticus</name>
    <dbReference type="NCBI Taxonomy" id="1231657"/>
    <lineage>
        <taxon>Eukaryota</taxon>
        <taxon>Fungi</taxon>
        <taxon>Dikarya</taxon>
        <taxon>Ascomycota</taxon>
        <taxon>Pezizomycotina</taxon>
        <taxon>Dothideomycetes</taxon>
        <taxon>Pleosporomycetidae</taxon>
        <taxon>Pleosporales</taxon>
        <taxon>Lindgomycetaceae</taxon>
        <taxon>Clohesyomyces</taxon>
    </lineage>
</organism>
<evidence type="ECO:0000256" key="10">
    <source>
        <dbReference type="ARBA" id="ARBA00023004"/>
    </source>
</evidence>
<dbReference type="Proteomes" id="UP000193144">
    <property type="component" value="Unassembled WGS sequence"/>
</dbReference>
<dbReference type="PANTHER" id="PTHR37928">
    <property type="entry name" value="CFEM DOMAIN PROTEIN (AFU_ORTHOLOGUE AFUA_6G14090)"/>
    <property type="match status" value="1"/>
</dbReference>
<evidence type="ECO:0000313" key="18">
    <source>
        <dbReference type="EMBL" id="ORY17847.1"/>
    </source>
</evidence>
<evidence type="ECO:0000256" key="3">
    <source>
        <dbReference type="ARBA" id="ARBA00010031"/>
    </source>
</evidence>
<evidence type="ECO:0000256" key="15">
    <source>
        <dbReference type="PROSITE-ProRule" id="PRU01356"/>
    </source>
</evidence>
<comment type="caution">
    <text evidence="18">The sequence shown here is derived from an EMBL/GenBank/DDBJ whole genome shotgun (WGS) entry which is preliminary data.</text>
</comment>
<dbReference type="InterPro" id="IPR051735">
    <property type="entry name" value="CFEM_domain"/>
</dbReference>
<keyword evidence="14" id="KW-0449">Lipoprotein</keyword>
<reference evidence="18 19" key="1">
    <citation type="submission" date="2016-07" db="EMBL/GenBank/DDBJ databases">
        <title>Pervasive Adenine N6-methylation of Active Genes in Fungi.</title>
        <authorList>
            <consortium name="DOE Joint Genome Institute"/>
            <person name="Mondo S.J."/>
            <person name="Dannebaum R.O."/>
            <person name="Kuo R.C."/>
            <person name="Labutti K."/>
            <person name="Haridas S."/>
            <person name="Kuo A."/>
            <person name="Salamov A."/>
            <person name="Ahrendt S.R."/>
            <person name="Lipzen A."/>
            <person name="Sullivan W."/>
            <person name="Andreopoulos W.B."/>
            <person name="Clum A."/>
            <person name="Lindquist E."/>
            <person name="Daum C."/>
            <person name="Ramamoorthy G.K."/>
            <person name="Gryganskyi A."/>
            <person name="Culley D."/>
            <person name="Magnuson J.K."/>
            <person name="James T.Y."/>
            <person name="O'Malley M.A."/>
            <person name="Stajich J.E."/>
            <person name="Spatafora J.W."/>
            <person name="Visel A."/>
            <person name="Grigoriev I.V."/>
        </authorList>
    </citation>
    <scope>NUCLEOTIDE SEQUENCE [LARGE SCALE GENOMIC DNA]</scope>
    <source>
        <strain evidence="18 19">CBS 115471</strain>
    </source>
</reference>
<keyword evidence="12 15" id="KW-1015">Disulfide bond</keyword>
<proteinExistence type="inferred from homology"/>
<dbReference type="STRING" id="1231657.A0A1Y2A6C2"/>
<evidence type="ECO:0000256" key="2">
    <source>
        <dbReference type="ARBA" id="ARBA00004613"/>
    </source>
</evidence>
<dbReference type="PROSITE" id="PS52012">
    <property type="entry name" value="CFEM"/>
    <property type="match status" value="1"/>
</dbReference>
<evidence type="ECO:0000256" key="4">
    <source>
        <dbReference type="ARBA" id="ARBA00022475"/>
    </source>
</evidence>
<feature type="disulfide bond" evidence="15">
    <location>
        <begin position="42"/>
        <end position="49"/>
    </location>
</feature>
<evidence type="ECO:0000256" key="12">
    <source>
        <dbReference type="ARBA" id="ARBA00023157"/>
    </source>
</evidence>
<dbReference type="GO" id="GO:0005886">
    <property type="term" value="C:plasma membrane"/>
    <property type="evidence" value="ECO:0007669"/>
    <property type="project" value="UniProtKB-SubCell"/>
</dbReference>
<comment type="similarity">
    <text evidence="3">Belongs to the RBT5 family.</text>
</comment>
<evidence type="ECO:0000256" key="16">
    <source>
        <dbReference type="SAM" id="SignalP"/>
    </source>
</evidence>
<name>A0A1Y2A6C2_9PLEO</name>
<keyword evidence="4" id="KW-1003">Cell membrane</keyword>
<dbReference type="GO" id="GO:0046872">
    <property type="term" value="F:metal ion binding"/>
    <property type="evidence" value="ECO:0007669"/>
    <property type="project" value="UniProtKB-UniRule"/>
</dbReference>